<name>A0A2M6W6E1_9BACT</name>
<feature type="transmembrane region" description="Helical" evidence="21">
    <location>
        <begin position="146"/>
        <end position="162"/>
    </location>
</feature>
<gene>
    <name evidence="22" type="primary">ftsW</name>
    <name evidence="22" type="ORF">COU29_03395</name>
</gene>
<keyword evidence="11 21" id="KW-0472">Membrane</keyword>
<proteinExistence type="inferred from homology"/>
<feature type="transmembrane region" description="Helical" evidence="21">
    <location>
        <begin position="52"/>
        <end position="69"/>
    </location>
</feature>
<feature type="transmembrane region" description="Helical" evidence="21">
    <location>
        <begin position="168"/>
        <end position="185"/>
    </location>
</feature>
<dbReference type="Pfam" id="PF01098">
    <property type="entry name" value="FTSW_RODA_SPOVE"/>
    <property type="match status" value="1"/>
</dbReference>
<keyword evidence="4" id="KW-0132">Cell division</keyword>
<dbReference type="PANTHER" id="PTHR30474">
    <property type="entry name" value="CELL CYCLE PROTEIN"/>
    <property type="match status" value="1"/>
</dbReference>
<keyword evidence="6" id="KW-0808">Transferase</keyword>
<feature type="transmembrane region" description="Helical" evidence="21">
    <location>
        <begin position="343"/>
        <end position="364"/>
    </location>
</feature>
<evidence type="ECO:0000256" key="7">
    <source>
        <dbReference type="ARBA" id="ARBA00022692"/>
    </source>
</evidence>
<evidence type="ECO:0000256" key="5">
    <source>
        <dbReference type="ARBA" id="ARBA00022676"/>
    </source>
</evidence>
<dbReference type="GO" id="GO:0009252">
    <property type="term" value="P:peptidoglycan biosynthetic process"/>
    <property type="evidence" value="ECO:0007669"/>
    <property type="project" value="UniProtKB-KW"/>
</dbReference>
<evidence type="ECO:0000256" key="18">
    <source>
        <dbReference type="ARBA" id="ARBA00041418"/>
    </source>
</evidence>
<evidence type="ECO:0000256" key="21">
    <source>
        <dbReference type="SAM" id="Phobius"/>
    </source>
</evidence>
<dbReference type="GO" id="GO:0071555">
    <property type="term" value="P:cell wall organization"/>
    <property type="evidence" value="ECO:0007669"/>
    <property type="project" value="UniProtKB-KW"/>
</dbReference>
<keyword evidence="9" id="KW-0573">Peptidoglycan synthesis</keyword>
<keyword evidence="8" id="KW-0133">Cell shape</keyword>
<evidence type="ECO:0000256" key="11">
    <source>
        <dbReference type="ARBA" id="ARBA00023136"/>
    </source>
</evidence>
<feature type="transmembrane region" description="Helical" evidence="21">
    <location>
        <begin position="108"/>
        <end position="134"/>
    </location>
</feature>
<dbReference type="EC" id="2.4.99.28" evidence="19"/>
<reference evidence="23" key="1">
    <citation type="submission" date="2017-09" db="EMBL/GenBank/DDBJ databases">
        <title>Depth-based differentiation of microbial function through sediment-hosted aquifers and enrichment of novel symbionts in the deep terrestrial subsurface.</title>
        <authorList>
            <person name="Probst A.J."/>
            <person name="Ladd B."/>
            <person name="Jarett J.K."/>
            <person name="Geller-Mcgrath D.E."/>
            <person name="Sieber C.M.K."/>
            <person name="Emerson J.B."/>
            <person name="Anantharaman K."/>
            <person name="Thomas B.C."/>
            <person name="Malmstrom R."/>
            <person name="Stieglmeier M."/>
            <person name="Klingl A."/>
            <person name="Woyke T."/>
            <person name="Ryan C.M."/>
            <person name="Banfield J.F."/>
        </authorList>
    </citation>
    <scope>NUCLEOTIDE SEQUENCE [LARGE SCALE GENOMIC DNA]</scope>
</reference>
<evidence type="ECO:0000256" key="15">
    <source>
        <dbReference type="ARBA" id="ARBA00033270"/>
    </source>
</evidence>
<evidence type="ECO:0000256" key="1">
    <source>
        <dbReference type="ARBA" id="ARBA00004651"/>
    </source>
</evidence>
<comment type="caution">
    <text evidence="22">The sequence shown here is derived from an EMBL/GenBank/DDBJ whole genome shotgun (WGS) entry which is preliminary data.</text>
</comment>
<comment type="similarity">
    <text evidence="16">Belongs to the SEDS family. FtsW subfamily.</text>
</comment>
<evidence type="ECO:0000313" key="22">
    <source>
        <dbReference type="EMBL" id="PIT88285.1"/>
    </source>
</evidence>
<feature type="transmembrane region" description="Helical" evidence="21">
    <location>
        <begin position="81"/>
        <end position="102"/>
    </location>
</feature>
<feature type="transmembrane region" description="Helical" evidence="21">
    <location>
        <begin position="309"/>
        <end position="331"/>
    </location>
</feature>
<comment type="pathway">
    <text evidence="2">Cell wall biogenesis; peptidoglycan biosynthesis.</text>
</comment>
<dbReference type="PANTHER" id="PTHR30474:SF2">
    <property type="entry name" value="PEPTIDOGLYCAN GLYCOSYLTRANSFERASE FTSW-RELATED"/>
    <property type="match status" value="1"/>
</dbReference>
<dbReference type="InterPro" id="IPR001182">
    <property type="entry name" value="FtsW/RodA"/>
</dbReference>
<organism evidence="22 23">
    <name type="scientific">Candidatus Magasanikbacteria bacterium CG10_big_fil_rev_8_21_14_0_10_36_32</name>
    <dbReference type="NCBI Taxonomy" id="1974646"/>
    <lineage>
        <taxon>Bacteria</taxon>
        <taxon>Candidatus Magasanikiibacteriota</taxon>
    </lineage>
</organism>
<dbReference type="Proteomes" id="UP000231426">
    <property type="component" value="Unassembled WGS sequence"/>
</dbReference>
<evidence type="ECO:0000256" key="14">
    <source>
        <dbReference type="ARBA" id="ARBA00032370"/>
    </source>
</evidence>
<dbReference type="InterPro" id="IPR013437">
    <property type="entry name" value="FtsW"/>
</dbReference>
<evidence type="ECO:0000313" key="23">
    <source>
        <dbReference type="Proteomes" id="UP000231426"/>
    </source>
</evidence>
<evidence type="ECO:0000256" key="19">
    <source>
        <dbReference type="ARBA" id="ARBA00044770"/>
    </source>
</evidence>
<keyword evidence="12" id="KW-0131">Cell cycle</keyword>
<keyword evidence="3" id="KW-1003">Cell membrane</keyword>
<evidence type="ECO:0000256" key="9">
    <source>
        <dbReference type="ARBA" id="ARBA00022984"/>
    </source>
</evidence>
<dbReference type="AlphaFoldDB" id="A0A2M6W6E1"/>
<comment type="subcellular location">
    <subcellularLocation>
        <location evidence="1">Cell membrane</location>
        <topology evidence="1">Multi-pass membrane protein</topology>
    </subcellularLocation>
</comment>
<keyword evidence="5" id="KW-0328">Glycosyltransferase</keyword>
<protein>
    <recommendedName>
        <fullName evidence="17">Probable peptidoglycan glycosyltransferase FtsW</fullName>
        <ecNumber evidence="19">2.4.99.28</ecNumber>
    </recommendedName>
    <alternativeName>
        <fullName evidence="18">Cell division protein FtsW</fullName>
    </alternativeName>
    <alternativeName>
        <fullName evidence="15">Cell wall polymerase</fullName>
    </alternativeName>
    <alternativeName>
        <fullName evidence="14">Peptidoglycan polymerase</fullName>
    </alternativeName>
</protein>
<dbReference type="NCBIfam" id="TIGR02614">
    <property type="entry name" value="ftsW"/>
    <property type="match status" value="1"/>
</dbReference>
<feature type="transmembrane region" description="Helical" evidence="21">
    <location>
        <begin position="12"/>
        <end position="32"/>
    </location>
</feature>
<sequence>MLERKRTRKTDRLFLFYLVAILVFGLLILVSASAPYAYNKFGDTYYFVKRQILFGLLPGIAMFLLAAKLNYKIWQKLSWPFYIVCLILLILVFIPGIGAAVGTKAHSWIYLSIFHFQPAELAKLGVIVLLAGLLSDPKRDLRDWKNGLLPILAILAPVIGLVLFQPDIGTLSIFAIVIVGILYLAKIPKIYLLILGLFGAGCFVTLVLIAPYRLDRLTVFMHPELDPQGIGYQINQASLAVGSGGLWGLGYGHSRQKYQYLPEVQADSIFAVMAEEMGFIVTSLFIILLLLFTWRCLKIAKQSPDIFSCLLVSGIAVWFFSQSFINIAAMLGLMPLTGVPLPFVSHGGSALFVALIAAGIIAGVSRQS</sequence>
<evidence type="ECO:0000256" key="16">
    <source>
        <dbReference type="ARBA" id="ARBA00038053"/>
    </source>
</evidence>
<dbReference type="EMBL" id="PFBV01000004">
    <property type="protein sequence ID" value="PIT88285.1"/>
    <property type="molecule type" value="Genomic_DNA"/>
</dbReference>
<dbReference type="GO" id="GO:0032153">
    <property type="term" value="C:cell division site"/>
    <property type="evidence" value="ECO:0007669"/>
    <property type="project" value="TreeGrafter"/>
</dbReference>
<evidence type="ECO:0000256" key="17">
    <source>
        <dbReference type="ARBA" id="ARBA00041185"/>
    </source>
</evidence>
<dbReference type="GO" id="GO:0008360">
    <property type="term" value="P:regulation of cell shape"/>
    <property type="evidence" value="ECO:0007669"/>
    <property type="project" value="UniProtKB-KW"/>
</dbReference>
<evidence type="ECO:0000256" key="3">
    <source>
        <dbReference type="ARBA" id="ARBA00022475"/>
    </source>
</evidence>
<evidence type="ECO:0000256" key="8">
    <source>
        <dbReference type="ARBA" id="ARBA00022960"/>
    </source>
</evidence>
<dbReference type="GO" id="GO:0051301">
    <property type="term" value="P:cell division"/>
    <property type="evidence" value="ECO:0007669"/>
    <property type="project" value="UniProtKB-KW"/>
</dbReference>
<evidence type="ECO:0000256" key="12">
    <source>
        <dbReference type="ARBA" id="ARBA00023306"/>
    </source>
</evidence>
<feature type="transmembrane region" description="Helical" evidence="21">
    <location>
        <begin position="192"/>
        <end position="212"/>
    </location>
</feature>
<evidence type="ECO:0000256" key="13">
    <source>
        <dbReference type="ARBA" id="ARBA00023316"/>
    </source>
</evidence>
<dbReference type="GO" id="GO:0005886">
    <property type="term" value="C:plasma membrane"/>
    <property type="evidence" value="ECO:0007669"/>
    <property type="project" value="UniProtKB-SubCell"/>
</dbReference>
<evidence type="ECO:0000256" key="2">
    <source>
        <dbReference type="ARBA" id="ARBA00004752"/>
    </source>
</evidence>
<dbReference type="GO" id="GO:0008955">
    <property type="term" value="F:peptidoglycan glycosyltransferase activity"/>
    <property type="evidence" value="ECO:0007669"/>
    <property type="project" value="UniProtKB-EC"/>
</dbReference>
<dbReference type="GO" id="GO:0015648">
    <property type="term" value="F:lipid-linked peptidoglycan transporter activity"/>
    <property type="evidence" value="ECO:0007669"/>
    <property type="project" value="TreeGrafter"/>
</dbReference>
<evidence type="ECO:0000256" key="20">
    <source>
        <dbReference type="ARBA" id="ARBA00049902"/>
    </source>
</evidence>
<accession>A0A2M6W6E1</accession>
<keyword evidence="13" id="KW-0961">Cell wall biogenesis/degradation</keyword>
<evidence type="ECO:0000256" key="10">
    <source>
        <dbReference type="ARBA" id="ARBA00022989"/>
    </source>
</evidence>
<feature type="transmembrane region" description="Helical" evidence="21">
    <location>
        <begin position="277"/>
        <end position="297"/>
    </location>
</feature>
<comment type="catalytic activity">
    <reaction evidence="20">
        <text>[GlcNAc-(1-&gt;4)-Mur2Ac(oyl-L-Ala-gamma-D-Glu-L-Lys-D-Ala-D-Ala)](n)-di-trans,octa-cis-undecaprenyl diphosphate + beta-D-GlcNAc-(1-&gt;4)-Mur2Ac(oyl-L-Ala-gamma-D-Glu-L-Lys-D-Ala-D-Ala)-di-trans,octa-cis-undecaprenyl diphosphate = [GlcNAc-(1-&gt;4)-Mur2Ac(oyl-L-Ala-gamma-D-Glu-L-Lys-D-Ala-D-Ala)](n+1)-di-trans,octa-cis-undecaprenyl diphosphate + di-trans,octa-cis-undecaprenyl diphosphate + H(+)</text>
        <dbReference type="Rhea" id="RHEA:23708"/>
        <dbReference type="Rhea" id="RHEA-COMP:9602"/>
        <dbReference type="Rhea" id="RHEA-COMP:9603"/>
        <dbReference type="ChEBI" id="CHEBI:15378"/>
        <dbReference type="ChEBI" id="CHEBI:58405"/>
        <dbReference type="ChEBI" id="CHEBI:60033"/>
        <dbReference type="ChEBI" id="CHEBI:78435"/>
        <dbReference type="EC" id="2.4.99.28"/>
    </reaction>
</comment>
<keyword evidence="10 21" id="KW-1133">Transmembrane helix</keyword>
<keyword evidence="7 21" id="KW-0812">Transmembrane</keyword>
<evidence type="ECO:0000256" key="6">
    <source>
        <dbReference type="ARBA" id="ARBA00022679"/>
    </source>
</evidence>
<evidence type="ECO:0000256" key="4">
    <source>
        <dbReference type="ARBA" id="ARBA00022618"/>
    </source>
</evidence>